<evidence type="ECO:0000313" key="2">
    <source>
        <dbReference type="Proteomes" id="UP001596150"/>
    </source>
</evidence>
<keyword evidence="2" id="KW-1185">Reference proteome</keyword>
<sequence>MTVDLALCLGPSAGSRGEKGNRLFEQQAGRAICDCIACPRGFLDQQDSQSKRKALPGVSADALIDAGLLDPFFHLRDPVDIALVKFMR</sequence>
<dbReference type="RefSeq" id="WP_266345770.1">
    <property type="nucleotide sequence ID" value="NZ_JAPKNH010000010.1"/>
</dbReference>
<gene>
    <name evidence="1" type="ORF">ACFPP9_17260</name>
</gene>
<name>A0ABW0Q1G8_9HYPH</name>
<evidence type="ECO:0000313" key="1">
    <source>
        <dbReference type="EMBL" id="MFC5517532.1"/>
    </source>
</evidence>
<comment type="caution">
    <text evidence="1">The sequence shown here is derived from an EMBL/GenBank/DDBJ whole genome shotgun (WGS) entry which is preliminary data.</text>
</comment>
<dbReference type="Proteomes" id="UP001596150">
    <property type="component" value="Unassembled WGS sequence"/>
</dbReference>
<dbReference type="EMBL" id="JBHSML010000011">
    <property type="protein sequence ID" value="MFC5517532.1"/>
    <property type="molecule type" value="Genomic_DNA"/>
</dbReference>
<reference evidence="2" key="1">
    <citation type="journal article" date="2019" name="Int. J. Syst. Evol. Microbiol.">
        <title>The Global Catalogue of Microorganisms (GCM) 10K type strain sequencing project: providing services to taxonomists for standard genome sequencing and annotation.</title>
        <authorList>
            <consortium name="The Broad Institute Genomics Platform"/>
            <consortium name="The Broad Institute Genome Sequencing Center for Infectious Disease"/>
            <person name="Wu L."/>
            <person name="Ma J."/>
        </authorList>
    </citation>
    <scope>NUCLEOTIDE SEQUENCE [LARGE SCALE GENOMIC DNA]</scope>
    <source>
        <strain evidence="2">KACC 12633</strain>
    </source>
</reference>
<protein>
    <submittedName>
        <fullName evidence="1">Uncharacterized protein</fullName>
    </submittedName>
</protein>
<accession>A0ABW0Q1G8</accession>
<proteinExistence type="predicted"/>
<organism evidence="1 2">
    <name type="scientific">Kaistia terrae</name>
    <dbReference type="NCBI Taxonomy" id="537017"/>
    <lineage>
        <taxon>Bacteria</taxon>
        <taxon>Pseudomonadati</taxon>
        <taxon>Pseudomonadota</taxon>
        <taxon>Alphaproteobacteria</taxon>
        <taxon>Hyphomicrobiales</taxon>
        <taxon>Kaistiaceae</taxon>
        <taxon>Kaistia</taxon>
    </lineage>
</organism>